<evidence type="ECO:0000256" key="2">
    <source>
        <dbReference type="SAM" id="MobiDB-lite"/>
    </source>
</evidence>
<dbReference type="InterPro" id="IPR036770">
    <property type="entry name" value="Ankyrin_rpt-contain_sf"/>
</dbReference>
<name>A0AAU9U5B0_EUPED</name>
<dbReference type="SUPFAM" id="SSF48403">
    <property type="entry name" value="Ankyrin repeat"/>
    <property type="match status" value="1"/>
</dbReference>
<keyword evidence="4" id="KW-1185">Reference proteome</keyword>
<dbReference type="PROSITE" id="PS50297">
    <property type="entry name" value="ANK_REP_REGION"/>
    <property type="match status" value="2"/>
</dbReference>
<reference evidence="3" key="1">
    <citation type="submission" date="2022-03" db="EMBL/GenBank/DDBJ databases">
        <authorList>
            <person name="Tunstrom K."/>
        </authorList>
    </citation>
    <scope>NUCLEOTIDE SEQUENCE</scope>
</reference>
<evidence type="ECO:0000256" key="1">
    <source>
        <dbReference type="PROSITE-ProRule" id="PRU00023"/>
    </source>
</evidence>
<evidence type="ECO:0000313" key="3">
    <source>
        <dbReference type="EMBL" id="CAH2091970.1"/>
    </source>
</evidence>
<feature type="compositionally biased region" description="Acidic residues" evidence="2">
    <location>
        <begin position="10"/>
        <end position="20"/>
    </location>
</feature>
<dbReference type="Gene3D" id="1.25.40.20">
    <property type="entry name" value="Ankyrin repeat-containing domain"/>
    <property type="match status" value="2"/>
</dbReference>
<feature type="repeat" description="ANK" evidence="1">
    <location>
        <begin position="75"/>
        <end position="107"/>
    </location>
</feature>
<protein>
    <recommendedName>
        <fullName evidence="5">Ankyrin repeat, SAM and basic leucine zipper domain-containing protein 1</fullName>
    </recommendedName>
</protein>
<dbReference type="Gene3D" id="1.10.150.50">
    <property type="entry name" value="Transcription Factor, Ets-1"/>
    <property type="match status" value="1"/>
</dbReference>
<evidence type="ECO:0008006" key="5">
    <source>
        <dbReference type="Google" id="ProtNLM"/>
    </source>
</evidence>
<comment type="caution">
    <text evidence="3">The sequence shown here is derived from an EMBL/GenBank/DDBJ whole genome shotgun (WGS) entry which is preliminary data.</text>
</comment>
<dbReference type="SMART" id="SM00248">
    <property type="entry name" value="ANK"/>
    <property type="match status" value="3"/>
</dbReference>
<dbReference type="InterPro" id="IPR002110">
    <property type="entry name" value="Ankyrin_rpt"/>
</dbReference>
<dbReference type="PROSITE" id="PS50088">
    <property type="entry name" value="ANK_REPEAT"/>
    <property type="match status" value="3"/>
</dbReference>
<dbReference type="InterPro" id="IPR013761">
    <property type="entry name" value="SAM/pointed_sf"/>
</dbReference>
<dbReference type="PANTHER" id="PTHR24157:SF3">
    <property type="entry name" value="ANKYRIN REPEAT, SAM AND BASIC LEUCINE ZIPPER DOMAIN-CONTAINING PROTEIN 1"/>
    <property type="match status" value="1"/>
</dbReference>
<feature type="repeat" description="ANK" evidence="1">
    <location>
        <begin position="147"/>
        <end position="179"/>
    </location>
</feature>
<feature type="region of interest" description="Disordered" evidence="2">
    <location>
        <begin position="1"/>
        <end position="31"/>
    </location>
</feature>
<dbReference type="GO" id="GO:0071546">
    <property type="term" value="C:pi-body"/>
    <property type="evidence" value="ECO:0007669"/>
    <property type="project" value="TreeGrafter"/>
</dbReference>
<dbReference type="PANTHER" id="PTHR24157">
    <property type="entry name" value="ANKYRIN REPEAT, SAM AND BASIC LEUCINE ZIPPER DOMAIN-CONTAINING PROTEIN 1"/>
    <property type="match status" value="1"/>
</dbReference>
<accession>A0AAU9U5B0</accession>
<dbReference type="AlphaFoldDB" id="A0AAU9U5B0"/>
<sequence>MANIRPAGLSDEDTDEDDYGYDPLSGTLNNEDEMKNARKNTERNLQVAIQNGNIEEVAKIVNLDLHNEVNERLESGWTPLLHACFYAQEEIVQFLLDIDADPNITSIDFTTCVILVCTNTIANEATVYNIVSNLIERECLLNIGNKYGVTPLMKAILAGRPSVVRLMIDNGANIEMRDSLGWTAVFWAIHHNQAECLEILLSKGARLNIVDVSNRTPQLLADSHNNNEIRQILSRYSKNSEEDRDEIDNMEINNDTNNLTNWHDYYPGLRDENRPKYCYEINHLLYGMNCDHLKKIFDKKPIDLRKFLLLEDEDMVELGIDMPYERQRIKQGLHKFHMYGWKVGSVAGLQTERGSTYSMIKCVNILGNHLQQLYILEATLTYLLRGYGRIQNKIKYEPPDSPALRKLENAVKNMTSNINSIRKEINIMKKIHTRISKDSLKPVDLITEKTSSEMAVEIFTKLVVISSVSFLLYRAKGLITNMFYK</sequence>
<organism evidence="3 4">
    <name type="scientific">Euphydryas editha</name>
    <name type="common">Edith's checkerspot</name>
    <dbReference type="NCBI Taxonomy" id="104508"/>
    <lineage>
        <taxon>Eukaryota</taxon>
        <taxon>Metazoa</taxon>
        <taxon>Ecdysozoa</taxon>
        <taxon>Arthropoda</taxon>
        <taxon>Hexapoda</taxon>
        <taxon>Insecta</taxon>
        <taxon>Pterygota</taxon>
        <taxon>Neoptera</taxon>
        <taxon>Endopterygota</taxon>
        <taxon>Lepidoptera</taxon>
        <taxon>Glossata</taxon>
        <taxon>Ditrysia</taxon>
        <taxon>Papilionoidea</taxon>
        <taxon>Nymphalidae</taxon>
        <taxon>Nymphalinae</taxon>
        <taxon>Euphydryas</taxon>
    </lineage>
</organism>
<keyword evidence="1" id="KW-0040">ANK repeat</keyword>
<proteinExistence type="predicted"/>
<dbReference type="SUPFAM" id="SSF47769">
    <property type="entry name" value="SAM/Pointed domain"/>
    <property type="match status" value="1"/>
</dbReference>
<dbReference type="EMBL" id="CAKOGL010000011">
    <property type="protein sequence ID" value="CAH2091970.1"/>
    <property type="molecule type" value="Genomic_DNA"/>
</dbReference>
<dbReference type="Proteomes" id="UP001153954">
    <property type="component" value="Unassembled WGS sequence"/>
</dbReference>
<feature type="repeat" description="ANK" evidence="1">
    <location>
        <begin position="180"/>
        <end position="212"/>
    </location>
</feature>
<dbReference type="Pfam" id="PF12796">
    <property type="entry name" value="Ank_2"/>
    <property type="match status" value="2"/>
</dbReference>
<evidence type="ECO:0000313" key="4">
    <source>
        <dbReference type="Proteomes" id="UP001153954"/>
    </source>
</evidence>
<gene>
    <name evidence="3" type="ORF">EEDITHA_LOCUS7781</name>
</gene>